<organism evidence="8 9">
    <name type="scientific">Camellia sinensis var. sinensis</name>
    <name type="common">China tea</name>
    <dbReference type="NCBI Taxonomy" id="542762"/>
    <lineage>
        <taxon>Eukaryota</taxon>
        <taxon>Viridiplantae</taxon>
        <taxon>Streptophyta</taxon>
        <taxon>Embryophyta</taxon>
        <taxon>Tracheophyta</taxon>
        <taxon>Spermatophyta</taxon>
        <taxon>Magnoliopsida</taxon>
        <taxon>eudicotyledons</taxon>
        <taxon>Gunneridae</taxon>
        <taxon>Pentapetalae</taxon>
        <taxon>asterids</taxon>
        <taxon>Ericales</taxon>
        <taxon>Theaceae</taxon>
        <taxon>Camellia</taxon>
    </lineage>
</organism>
<reference evidence="8 9" key="1">
    <citation type="journal article" date="2018" name="Proc. Natl. Acad. Sci. U.S.A.">
        <title>Draft genome sequence of Camellia sinensis var. sinensis provides insights into the evolution of the tea genome and tea quality.</title>
        <authorList>
            <person name="Wei C."/>
            <person name="Yang H."/>
            <person name="Wang S."/>
            <person name="Zhao J."/>
            <person name="Liu C."/>
            <person name="Gao L."/>
            <person name="Xia E."/>
            <person name="Lu Y."/>
            <person name="Tai Y."/>
            <person name="She G."/>
            <person name="Sun J."/>
            <person name="Cao H."/>
            <person name="Tong W."/>
            <person name="Gao Q."/>
            <person name="Li Y."/>
            <person name="Deng W."/>
            <person name="Jiang X."/>
            <person name="Wang W."/>
            <person name="Chen Q."/>
            <person name="Zhang S."/>
            <person name="Li H."/>
            <person name="Wu J."/>
            <person name="Wang P."/>
            <person name="Li P."/>
            <person name="Shi C."/>
            <person name="Zheng F."/>
            <person name="Jian J."/>
            <person name="Huang B."/>
            <person name="Shan D."/>
            <person name="Shi M."/>
            <person name="Fang C."/>
            <person name="Yue Y."/>
            <person name="Li F."/>
            <person name="Li D."/>
            <person name="Wei S."/>
            <person name="Han B."/>
            <person name="Jiang C."/>
            <person name="Yin Y."/>
            <person name="Xia T."/>
            <person name="Zhang Z."/>
            <person name="Bennetzen J.L."/>
            <person name="Zhao S."/>
            <person name="Wan X."/>
        </authorList>
    </citation>
    <scope>NUCLEOTIDE SEQUENCE [LARGE SCALE GENOMIC DNA]</scope>
    <source>
        <strain evidence="9">cv. Shuchazao</strain>
        <tissue evidence="8">Leaf</tissue>
    </source>
</reference>
<evidence type="ECO:0000256" key="2">
    <source>
        <dbReference type="ARBA" id="ARBA00022723"/>
    </source>
</evidence>
<dbReference type="SUPFAM" id="SSF54695">
    <property type="entry name" value="POZ domain"/>
    <property type="match status" value="1"/>
</dbReference>
<dbReference type="Proteomes" id="UP000306102">
    <property type="component" value="Unassembled WGS sequence"/>
</dbReference>
<dbReference type="Gene3D" id="3.30.710.10">
    <property type="entry name" value="Potassium Channel Kv1.1, Chain A"/>
    <property type="match status" value="1"/>
</dbReference>
<dbReference type="Gene3D" id="1.20.1020.10">
    <property type="entry name" value="TAZ domain"/>
    <property type="match status" value="1"/>
</dbReference>
<sequence>MASADLDSPWPSSEVESFDGSFYIHVEEENSTDGLSFLEVPTTSVRRGSRIPEPPPLPGKNYTRNTLSKRLEVCCCVPKETKDMWNKLFKEGYGADVHIITKEKTIIPAHSSVLSIASPVLGNFLQQSKVKSGIRYIKIPGVPHQAACAFIRFLYSSCYEEEEMKKFVLHLLVLSQSYTVPSLKRVCVHLLEQGWTTTENVIDVLQLARCCDAPRLSLTCVRMIVRDFKTIASTEGWKVMRRANPALEQELLGAVVETDSRKQERLKKLEEKKIYLQLYEAMEALLHICRDGCRTIGPRDKLLKGSQVACSFPACKVLETLVRHFSGCKSRVPGGCVHCKRMWQLLELHSRMCNDPDYCKVPLCRHFKEKMQQQSKKDEAKWKLLVSKVLVAKNAMGPFSSRQSGFL</sequence>
<keyword evidence="3" id="KW-0863">Zinc-finger</keyword>
<dbReference type="GO" id="GO:0005516">
    <property type="term" value="F:calmodulin binding"/>
    <property type="evidence" value="ECO:0007669"/>
    <property type="project" value="UniProtKB-ARBA"/>
</dbReference>
<dbReference type="STRING" id="542762.A0A4S4D675"/>
<keyword evidence="5" id="KW-0862">Zinc</keyword>
<evidence type="ECO:0000259" key="7">
    <source>
        <dbReference type="PROSITE" id="PS50134"/>
    </source>
</evidence>
<gene>
    <name evidence="8" type="ORF">TEA_021900</name>
</gene>
<name>A0A4S4D675_CAMSN</name>
<dbReference type="PANTHER" id="PTHR46287">
    <property type="entry name" value="BTB/POZ AND TAZ DOMAIN-CONTAINING PROTEIN 3-RELATED"/>
    <property type="match status" value="1"/>
</dbReference>
<keyword evidence="2" id="KW-0479">Metal-binding</keyword>
<evidence type="ECO:0000313" key="9">
    <source>
        <dbReference type="Proteomes" id="UP000306102"/>
    </source>
</evidence>
<dbReference type="EMBL" id="SDRB02012393">
    <property type="protein sequence ID" value="THF97890.1"/>
    <property type="molecule type" value="Genomic_DNA"/>
</dbReference>
<accession>A0A4S4D675</accession>
<comment type="pathway">
    <text evidence="1">Protein modification; protein ubiquitination.</text>
</comment>
<dbReference type="InterPro" id="IPR000197">
    <property type="entry name" value="Znf_TAZ"/>
</dbReference>
<dbReference type="Pfam" id="PF00651">
    <property type="entry name" value="BTB"/>
    <property type="match status" value="1"/>
</dbReference>
<evidence type="ECO:0000256" key="4">
    <source>
        <dbReference type="ARBA" id="ARBA00022786"/>
    </source>
</evidence>
<dbReference type="AlphaFoldDB" id="A0A4S4D675"/>
<feature type="domain" description="BTB" evidence="6">
    <location>
        <begin position="95"/>
        <end position="163"/>
    </location>
</feature>
<keyword evidence="9" id="KW-1185">Reference proteome</keyword>
<evidence type="ECO:0000256" key="5">
    <source>
        <dbReference type="ARBA" id="ARBA00022833"/>
    </source>
</evidence>
<dbReference type="PROSITE" id="PS50097">
    <property type="entry name" value="BTB"/>
    <property type="match status" value="1"/>
</dbReference>
<dbReference type="InterPro" id="IPR011333">
    <property type="entry name" value="SKP1/BTB/POZ_sf"/>
</dbReference>
<feature type="domain" description="TAZ-type" evidence="7">
    <location>
        <begin position="269"/>
        <end position="367"/>
    </location>
</feature>
<dbReference type="SMART" id="SM00225">
    <property type="entry name" value="BTB"/>
    <property type="match status" value="1"/>
</dbReference>
<evidence type="ECO:0000256" key="3">
    <source>
        <dbReference type="ARBA" id="ARBA00022771"/>
    </source>
</evidence>
<dbReference type="Pfam" id="PF02135">
    <property type="entry name" value="zf-TAZ"/>
    <property type="match status" value="1"/>
</dbReference>
<evidence type="ECO:0000313" key="8">
    <source>
        <dbReference type="EMBL" id="THF97890.1"/>
    </source>
</evidence>
<dbReference type="SUPFAM" id="SSF57933">
    <property type="entry name" value="TAZ domain"/>
    <property type="match status" value="1"/>
</dbReference>
<dbReference type="GO" id="GO:0042542">
    <property type="term" value="P:response to hydrogen peroxide"/>
    <property type="evidence" value="ECO:0007669"/>
    <property type="project" value="UniProtKB-ARBA"/>
</dbReference>
<keyword evidence="4" id="KW-0833">Ubl conjugation pathway</keyword>
<dbReference type="SMART" id="SM00551">
    <property type="entry name" value="ZnF_TAZ"/>
    <property type="match status" value="1"/>
</dbReference>
<dbReference type="FunFam" id="1.25.40.420:FF:000012">
    <property type="entry name" value="BTB/POZ and TAZ domain-containing protein 2"/>
    <property type="match status" value="1"/>
</dbReference>
<dbReference type="GO" id="GO:0009725">
    <property type="term" value="P:response to hormone"/>
    <property type="evidence" value="ECO:0007669"/>
    <property type="project" value="UniProtKB-ARBA"/>
</dbReference>
<evidence type="ECO:0000256" key="1">
    <source>
        <dbReference type="ARBA" id="ARBA00004906"/>
    </source>
</evidence>
<dbReference type="PROSITE" id="PS50134">
    <property type="entry name" value="ZF_TAZ"/>
    <property type="match status" value="1"/>
</dbReference>
<dbReference type="GO" id="GO:0008270">
    <property type="term" value="F:zinc ion binding"/>
    <property type="evidence" value="ECO:0007669"/>
    <property type="project" value="UniProtKB-KW"/>
</dbReference>
<evidence type="ECO:0000259" key="6">
    <source>
        <dbReference type="PROSITE" id="PS50097"/>
    </source>
</evidence>
<dbReference type="InterPro" id="IPR000210">
    <property type="entry name" value="BTB/POZ_dom"/>
</dbReference>
<dbReference type="FunFam" id="1.20.1020.10:FF:000004">
    <property type="entry name" value="BTB/POZ and TAZ domain-containing protein 2"/>
    <property type="match status" value="1"/>
</dbReference>
<dbReference type="GO" id="GO:0009751">
    <property type="term" value="P:response to salicylic acid"/>
    <property type="evidence" value="ECO:0007669"/>
    <property type="project" value="UniProtKB-ARBA"/>
</dbReference>
<dbReference type="CDD" id="cd14733">
    <property type="entry name" value="BACK"/>
    <property type="match status" value="1"/>
</dbReference>
<dbReference type="Gene3D" id="1.25.40.420">
    <property type="match status" value="1"/>
</dbReference>
<protein>
    <recommendedName>
        <fullName evidence="10">BTB domain-containing protein</fullName>
    </recommendedName>
</protein>
<dbReference type="InterPro" id="IPR035898">
    <property type="entry name" value="TAZ_dom_sf"/>
</dbReference>
<evidence type="ECO:0008006" key="10">
    <source>
        <dbReference type="Google" id="ProtNLM"/>
    </source>
</evidence>
<dbReference type="InterPro" id="IPR044513">
    <property type="entry name" value="BT1/2/3/4/5"/>
</dbReference>
<comment type="caution">
    <text evidence="8">The sequence shown here is derived from an EMBL/GenBank/DDBJ whole genome shotgun (WGS) entry which is preliminary data.</text>
</comment>
<dbReference type="GO" id="GO:0006355">
    <property type="term" value="P:regulation of DNA-templated transcription"/>
    <property type="evidence" value="ECO:0007669"/>
    <property type="project" value="UniProtKB-ARBA"/>
</dbReference>
<dbReference type="PANTHER" id="PTHR46287:SF1">
    <property type="entry name" value="BTB_POZ AND TAZ DOMAIN-CONTAINING PROTEIN 3"/>
    <property type="match status" value="1"/>
</dbReference>
<proteinExistence type="predicted"/>